<dbReference type="GO" id="GO:0005665">
    <property type="term" value="C:RNA polymerase II, core complex"/>
    <property type="evidence" value="ECO:0007669"/>
    <property type="project" value="UniProtKB-UniRule"/>
</dbReference>
<comment type="caution">
    <text evidence="5">The sequence shown here is derived from an EMBL/GenBank/DDBJ whole genome shotgun (WGS) entry which is preliminary data.</text>
</comment>
<dbReference type="GO" id="GO:0003899">
    <property type="term" value="F:DNA-directed RNA polymerase activity"/>
    <property type="evidence" value="ECO:0007669"/>
    <property type="project" value="UniProtKB-UniRule"/>
</dbReference>
<proteinExistence type="inferred from homology"/>
<evidence type="ECO:0000256" key="1">
    <source>
        <dbReference type="ARBA" id="ARBA00004123"/>
    </source>
</evidence>
<protein>
    <recommendedName>
        <fullName evidence="4">DNA-directed RNA polymerases I, II, and III subunit RPABC3</fullName>
    </recommendedName>
</protein>
<reference evidence="5 6" key="1">
    <citation type="submission" date="2016-10" db="EMBL/GenBank/DDBJ databases">
        <title>Reductive evolution of mitochondrial metabolism and differential evolution of invasion-related proteins in Cryptosporidium.</title>
        <authorList>
            <person name="Liu S."/>
            <person name="Roellig D.M."/>
            <person name="Guo Y."/>
            <person name="Li N."/>
            <person name="Frace M.A."/>
            <person name="Tang K."/>
            <person name="Zhang L."/>
            <person name="Feng Y."/>
            <person name="Xiao L."/>
        </authorList>
    </citation>
    <scope>NUCLEOTIDE SEQUENCE [LARGE SCALE GENOMIC DNA]</scope>
    <source>
        <strain evidence="5">30847</strain>
    </source>
</reference>
<comment type="subcellular location">
    <subcellularLocation>
        <location evidence="1">Nucleus</location>
    </subcellularLocation>
</comment>
<dbReference type="GeneID" id="92366741"/>
<accession>A0A1J4ME47</accession>
<dbReference type="GO" id="GO:0005736">
    <property type="term" value="C:RNA polymerase I complex"/>
    <property type="evidence" value="ECO:0007669"/>
    <property type="project" value="TreeGrafter"/>
</dbReference>
<keyword evidence="3 4" id="KW-0539">Nucleus</keyword>
<dbReference type="SUPFAM" id="SSF50249">
    <property type="entry name" value="Nucleic acid-binding proteins"/>
    <property type="match status" value="1"/>
</dbReference>
<dbReference type="Gene3D" id="2.40.50.140">
    <property type="entry name" value="Nucleic acid-binding proteins"/>
    <property type="match status" value="1"/>
</dbReference>
<dbReference type="GO" id="GO:0006351">
    <property type="term" value="P:DNA-templated transcription"/>
    <property type="evidence" value="ECO:0007669"/>
    <property type="project" value="UniProtKB-UniRule"/>
</dbReference>
<dbReference type="VEuPathDB" id="CryptoDB:cand_025570"/>
<dbReference type="RefSeq" id="XP_067066509.1">
    <property type="nucleotide sequence ID" value="XM_067212786.1"/>
</dbReference>
<dbReference type="EMBL" id="LRBS01000124">
    <property type="protein sequence ID" value="OII71141.1"/>
    <property type="molecule type" value="Genomic_DNA"/>
</dbReference>
<evidence type="ECO:0000313" key="6">
    <source>
        <dbReference type="Proteomes" id="UP000186804"/>
    </source>
</evidence>
<dbReference type="InterPro" id="IPR005570">
    <property type="entry name" value="RPABC3"/>
</dbReference>
<dbReference type="Proteomes" id="UP000186804">
    <property type="component" value="Unassembled WGS sequence"/>
</dbReference>
<keyword evidence="6" id="KW-1185">Reference proteome</keyword>
<dbReference type="AlphaFoldDB" id="A0A1J4ME47"/>
<comment type="similarity">
    <text evidence="2 4">Belongs to the eukaryotic RPB8 RNA polymerase subunit family.</text>
</comment>
<dbReference type="PANTHER" id="PTHR10917">
    <property type="entry name" value="DNA-DIRECTED RNA POLYMERASES I, II, AND III SUBUNIT RPABC3"/>
    <property type="match status" value="1"/>
</dbReference>
<comment type="function">
    <text evidence="4">DNA-dependent RNA polymerase catalyzes the transcription of DNA into RNA using the four ribonucleoside triphosphates as substrates. Common component of RNA polymerases I, II and III which synthesize ribosomal RNA precursors, mRNA precursors and many functional non-coding RNAs, and small RNAs, such as 5S rRNA and tRNAs, respectively.</text>
</comment>
<evidence type="ECO:0000256" key="2">
    <source>
        <dbReference type="ARBA" id="ARBA00008912"/>
    </source>
</evidence>
<sequence>MSLPSCLFEDRFTVNSVDSGKFERIGRIRGKSVGLDADLILDINSDLFPVREKESLYIGLSTQVSQNPSDVVWDSAAPQTLMDQYDYVMYGKIYRVEEKQSDRRTLYASYGGLLMALTADKNLVGDFTLDMRLYCLVRRSEDII</sequence>
<evidence type="ECO:0000313" key="5">
    <source>
        <dbReference type="EMBL" id="OII71141.1"/>
    </source>
</evidence>
<dbReference type="OrthoDB" id="10249565at2759"/>
<gene>
    <name evidence="5" type="ORF">cand_025570</name>
</gene>
<organism evidence="5 6">
    <name type="scientific">Cryptosporidium andersoni</name>
    <dbReference type="NCBI Taxonomy" id="117008"/>
    <lineage>
        <taxon>Eukaryota</taxon>
        <taxon>Sar</taxon>
        <taxon>Alveolata</taxon>
        <taxon>Apicomplexa</taxon>
        <taxon>Conoidasida</taxon>
        <taxon>Coccidia</taxon>
        <taxon>Eucoccidiorida</taxon>
        <taxon>Eimeriorina</taxon>
        <taxon>Cryptosporidiidae</taxon>
        <taxon>Cryptosporidium</taxon>
    </lineage>
</organism>
<dbReference type="SMART" id="SM00658">
    <property type="entry name" value="RPOL8c"/>
    <property type="match status" value="1"/>
</dbReference>
<dbReference type="InterPro" id="IPR012340">
    <property type="entry name" value="NA-bd_OB-fold"/>
</dbReference>
<dbReference type="GO" id="GO:0005666">
    <property type="term" value="C:RNA polymerase III complex"/>
    <property type="evidence" value="ECO:0007669"/>
    <property type="project" value="TreeGrafter"/>
</dbReference>
<evidence type="ECO:0000256" key="4">
    <source>
        <dbReference type="PIRNR" id="PIRNR000779"/>
    </source>
</evidence>
<name>A0A1J4ME47_9CRYT</name>
<dbReference type="PIRSF" id="PIRSF000779">
    <property type="entry name" value="RNA_pol_Rpb8"/>
    <property type="match status" value="1"/>
</dbReference>
<dbReference type="Pfam" id="PF03870">
    <property type="entry name" value="RNA_pol_Rpb8"/>
    <property type="match status" value="1"/>
</dbReference>
<dbReference type="PANTHER" id="PTHR10917:SF0">
    <property type="entry name" value="DNA-DIRECTED RNA POLYMERASES I, II, AND III SUBUNIT RPABC3"/>
    <property type="match status" value="1"/>
</dbReference>
<evidence type="ECO:0000256" key="3">
    <source>
        <dbReference type="ARBA" id="ARBA00023242"/>
    </source>
</evidence>